<proteinExistence type="predicted"/>
<feature type="transmembrane region" description="Helical" evidence="1">
    <location>
        <begin position="135"/>
        <end position="153"/>
    </location>
</feature>
<dbReference type="PANTHER" id="PTHR36305:SF1">
    <property type="entry name" value="PHOSPHATIDYLGLYCEROPHOSPHATASE A"/>
    <property type="match status" value="1"/>
</dbReference>
<dbReference type="InterPro" id="IPR007686">
    <property type="entry name" value="YutG/PgpA"/>
</dbReference>
<dbReference type="EMBL" id="JACQXR010000058">
    <property type="protein sequence ID" value="MBI4726534.1"/>
    <property type="molecule type" value="Genomic_DNA"/>
</dbReference>
<evidence type="ECO:0000313" key="4">
    <source>
        <dbReference type="Proteomes" id="UP000736328"/>
    </source>
</evidence>
<feature type="transmembrane region" description="Helical" evidence="1">
    <location>
        <begin position="21"/>
        <end position="41"/>
    </location>
</feature>
<dbReference type="PANTHER" id="PTHR36305">
    <property type="entry name" value="PHOSPHATIDYLGLYCEROPHOSPHATASE A"/>
    <property type="match status" value="1"/>
</dbReference>
<name>A0A933IBZ3_UNCT6</name>
<feature type="transmembrane region" description="Helical" evidence="1">
    <location>
        <begin position="88"/>
        <end position="110"/>
    </location>
</feature>
<dbReference type="PIRSF" id="PIRSF006162">
    <property type="entry name" value="PgpA"/>
    <property type="match status" value="1"/>
</dbReference>
<reference evidence="3" key="1">
    <citation type="submission" date="2020-07" db="EMBL/GenBank/DDBJ databases">
        <title>Huge and variable diversity of episymbiotic CPR bacteria and DPANN archaea in groundwater ecosystems.</title>
        <authorList>
            <person name="He C.Y."/>
            <person name="Keren R."/>
            <person name="Whittaker M."/>
            <person name="Farag I.F."/>
            <person name="Doudna J."/>
            <person name="Cate J.H.D."/>
            <person name="Banfield J.F."/>
        </authorList>
    </citation>
    <scope>NUCLEOTIDE SEQUENCE</scope>
    <source>
        <strain evidence="3">NC_groundwater_1520_Pr4_B-0.1um_53_5</strain>
    </source>
</reference>
<dbReference type="InterPro" id="IPR036681">
    <property type="entry name" value="PgpA-like_sf"/>
</dbReference>
<dbReference type="SUPFAM" id="SSF101307">
    <property type="entry name" value="YutG-like"/>
    <property type="match status" value="1"/>
</dbReference>
<accession>A0A933IBZ3</accession>
<feature type="domain" description="YutG/PgpA" evidence="2">
    <location>
        <begin position="14"/>
        <end position="148"/>
    </location>
</feature>
<dbReference type="AlphaFoldDB" id="A0A933IBZ3"/>
<keyword evidence="1" id="KW-0812">Transmembrane</keyword>
<dbReference type="Proteomes" id="UP000736328">
    <property type="component" value="Unassembled WGS sequence"/>
</dbReference>
<evidence type="ECO:0000313" key="3">
    <source>
        <dbReference type="EMBL" id="MBI4726534.1"/>
    </source>
</evidence>
<dbReference type="GO" id="GO:0006629">
    <property type="term" value="P:lipid metabolic process"/>
    <property type="evidence" value="ECO:0007669"/>
    <property type="project" value="InterPro"/>
</dbReference>
<organism evidence="3 4">
    <name type="scientific">candidate division TA06 bacterium</name>
    <dbReference type="NCBI Taxonomy" id="2250710"/>
    <lineage>
        <taxon>Bacteria</taxon>
        <taxon>Bacteria division TA06</taxon>
    </lineage>
</organism>
<dbReference type="GO" id="GO:0008962">
    <property type="term" value="F:phosphatidylglycerophosphatase activity"/>
    <property type="evidence" value="ECO:0007669"/>
    <property type="project" value="InterPro"/>
</dbReference>
<evidence type="ECO:0000259" key="2">
    <source>
        <dbReference type="Pfam" id="PF04608"/>
    </source>
</evidence>
<dbReference type="CDD" id="cd06971">
    <property type="entry name" value="PgpA"/>
    <property type="match status" value="1"/>
</dbReference>
<evidence type="ECO:0000256" key="1">
    <source>
        <dbReference type="SAM" id="Phobius"/>
    </source>
</evidence>
<keyword evidence="1" id="KW-0472">Membrane</keyword>
<comment type="caution">
    <text evidence="3">The sequence shown here is derived from an EMBL/GenBank/DDBJ whole genome shotgun (WGS) entry which is preliminary data.</text>
</comment>
<dbReference type="Pfam" id="PF04608">
    <property type="entry name" value="PgpA"/>
    <property type="match status" value="1"/>
</dbReference>
<feature type="transmembrane region" description="Helical" evidence="1">
    <location>
        <begin position="47"/>
        <end position="67"/>
    </location>
</feature>
<keyword evidence="1" id="KW-1133">Transmembrane helix</keyword>
<protein>
    <submittedName>
        <fullName evidence="3">Phosphatidylglycerophosphatase A</fullName>
    </submittedName>
</protein>
<sequence>MKRTKSNLFIKDLASGLFAGYCPFAPGTAGSIVGLVVWWFWADLNIWLQLSFIVTLFFLGVWASTLAEKDWGHDAPRIVIDEVVGMWITLWLVPKSLLLYAIGFMLFRVFDIIKPLGARRSQKLPGGWGVMVDDLLAGMYANLLLQIVSRIFLPMIANR</sequence>
<dbReference type="InterPro" id="IPR026037">
    <property type="entry name" value="PgpA"/>
</dbReference>
<gene>
    <name evidence="3" type="ORF">HY768_04815</name>
</gene>